<dbReference type="Proteomes" id="UP000595917">
    <property type="component" value="Chromosome"/>
</dbReference>
<dbReference type="Pfam" id="PF13521">
    <property type="entry name" value="AAA_28"/>
    <property type="match status" value="1"/>
</dbReference>
<dbReference type="InterPro" id="IPR038727">
    <property type="entry name" value="NadR/Ttd14_AAA_dom"/>
</dbReference>
<accession>A0A7T8BA83</accession>
<dbReference type="Gene3D" id="3.40.50.300">
    <property type="entry name" value="P-loop containing nucleotide triphosphate hydrolases"/>
    <property type="match status" value="1"/>
</dbReference>
<organism evidence="2 3">
    <name type="scientific">Breznakiella homolactica</name>
    <dbReference type="NCBI Taxonomy" id="2798577"/>
    <lineage>
        <taxon>Bacteria</taxon>
        <taxon>Pseudomonadati</taxon>
        <taxon>Spirochaetota</taxon>
        <taxon>Spirochaetia</taxon>
        <taxon>Spirochaetales</taxon>
        <taxon>Breznakiellaceae</taxon>
        <taxon>Breznakiella</taxon>
    </lineage>
</organism>
<keyword evidence="3" id="KW-1185">Reference proteome</keyword>
<protein>
    <submittedName>
        <fullName evidence="2">AAA family ATPase</fullName>
    </submittedName>
</protein>
<evidence type="ECO:0000259" key="1">
    <source>
        <dbReference type="Pfam" id="PF13521"/>
    </source>
</evidence>
<reference evidence="2" key="1">
    <citation type="submission" date="2021-01" db="EMBL/GenBank/DDBJ databases">
        <title>Description of Breznakiella homolactica.</title>
        <authorList>
            <person name="Song Y."/>
            <person name="Brune A."/>
        </authorList>
    </citation>
    <scope>NUCLEOTIDE SEQUENCE</scope>
    <source>
        <strain evidence="2">RmG30</strain>
    </source>
</reference>
<dbReference type="KEGG" id="bhc:JFL75_05625"/>
<name>A0A7T8BA83_9SPIR</name>
<gene>
    <name evidence="2" type="ORF">JFL75_05625</name>
</gene>
<dbReference type="AlphaFoldDB" id="A0A7T8BA83"/>
<dbReference type="InterPro" id="IPR027417">
    <property type="entry name" value="P-loop_NTPase"/>
</dbReference>
<sequence>MLEGSIKGYTEAEKTNPYGITFFDRGLLDTLCYAKMIGMAVSEELNYMASQYKYNKNVFLLPAWKEIYETDSERKQNWQEAVYTYEKMKETYLEYGYSIIEVPKLSVVERADFILSALK</sequence>
<proteinExistence type="predicted"/>
<evidence type="ECO:0000313" key="3">
    <source>
        <dbReference type="Proteomes" id="UP000595917"/>
    </source>
</evidence>
<dbReference type="SUPFAM" id="SSF52540">
    <property type="entry name" value="P-loop containing nucleoside triphosphate hydrolases"/>
    <property type="match status" value="1"/>
</dbReference>
<dbReference type="EMBL" id="CP067089">
    <property type="protein sequence ID" value="QQO10399.1"/>
    <property type="molecule type" value="Genomic_DNA"/>
</dbReference>
<feature type="domain" description="NadR/Ttd14 AAA" evidence="1">
    <location>
        <begin position="2"/>
        <end position="110"/>
    </location>
</feature>
<evidence type="ECO:0000313" key="2">
    <source>
        <dbReference type="EMBL" id="QQO10399.1"/>
    </source>
</evidence>